<comment type="caution">
    <text evidence="2">The sequence shown here is derived from an EMBL/GenBank/DDBJ whole genome shotgun (WGS) entry which is preliminary data.</text>
</comment>
<keyword evidence="3" id="KW-1185">Reference proteome</keyword>
<accession>A0ABS6U747</accession>
<organism evidence="2 3">
    <name type="scientific">Pseudonocardia oceani</name>
    <dbReference type="NCBI Taxonomy" id="2792013"/>
    <lineage>
        <taxon>Bacteria</taxon>
        <taxon>Bacillati</taxon>
        <taxon>Actinomycetota</taxon>
        <taxon>Actinomycetes</taxon>
        <taxon>Pseudonocardiales</taxon>
        <taxon>Pseudonocardiaceae</taxon>
        <taxon>Pseudonocardia</taxon>
    </lineage>
</organism>
<protein>
    <submittedName>
        <fullName evidence="2">Uncharacterized protein</fullName>
    </submittedName>
</protein>
<dbReference type="EMBL" id="JADQDF010000001">
    <property type="protein sequence ID" value="MBW0128056.1"/>
    <property type="molecule type" value="Genomic_DNA"/>
</dbReference>
<feature type="compositionally biased region" description="Low complexity" evidence="1">
    <location>
        <begin position="59"/>
        <end position="75"/>
    </location>
</feature>
<evidence type="ECO:0000256" key="1">
    <source>
        <dbReference type="SAM" id="MobiDB-lite"/>
    </source>
</evidence>
<sequence>MTLFEEVTVFEPEDGIAGRATVASIDNAHGLLYLDVDWASMDDDHASPAPVVRSHPVLATSTPASRTSSSYTRPVRVVTTTRTTRTVGTVGGRANYGLAARGSFTTGGGSTVLPMMRQGFR</sequence>
<gene>
    <name evidence="2" type="ORF">I4I82_10195</name>
</gene>
<dbReference type="Proteomes" id="UP000694300">
    <property type="component" value="Unassembled WGS sequence"/>
</dbReference>
<dbReference type="RefSeq" id="WP_218591786.1">
    <property type="nucleotide sequence ID" value="NZ_JADQDE010000114.1"/>
</dbReference>
<evidence type="ECO:0000313" key="3">
    <source>
        <dbReference type="Proteomes" id="UP000694300"/>
    </source>
</evidence>
<feature type="region of interest" description="Disordered" evidence="1">
    <location>
        <begin position="45"/>
        <end position="75"/>
    </location>
</feature>
<name>A0ABS6U747_9PSEU</name>
<evidence type="ECO:0000313" key="2">
    <source>
        <dbReference type="EMBL" id="MBW0128056.1"/>
    </source>
</evidence>
<reference evidence="2 3" key="1">
    <citation type="submission" date="2020-11" db="EMBL/GenBank/DDBJ databases">
        <title>Pseudonocardia abyssalis sp. nov. and Pseudonocardia oceani sp. nov., description and phylogenomic analysis of two novel actinomycetes isolated from the deep Southern Ocean.</title>
        <authorList>
            <person name="Parra J."/>
        </authorList>
    </citation>
    <scope>NUCLEOTIDE SEQUENCE [LARGE SCALE GENOMIC DNA]</scope>
    <source>
        <strain evidence="3">KRD185</strain>
    </source>
</reference>
<proteinExistence type="predicted"/>